<feature type="non-terminal residue" evidence="1">
    <location>
        <position position="41"/>
    </location>
</feature>
<proteinExistence type="predicted"/>
<protein>
    <submittedName>
        <fullName evidence="1">16276_t:CDS:1</fullName>
    </submittedName>
</protein>
<reference evidence="1 2" key="1">
    <citation type="submission" date="2021-06" db="EMBL/GenBank/DDBJ databases">
        <authorList>
            <person name="Kallberg Y."/>
            <person name="Tangrot J."/>
            <person name="Rosling A."/>
        </authorList>
    </citation>
    <scope>NUCLEOTIDE SEQUENCE [LARGE SCALE GENOMIC DNA]</scope>
    <source>
        <strain evidence="1 2">120-4 pot B 10/14</strain>
    </source>
</reference>
<comment type="caution">
    <text evidence="1">The sequence shown here is derived from an EMBL/GenBank/DDBJ whole genome shotgun (WGS) entry which is preliminary data.</text>
</comment>
<sequence>YDLQNFWSAEPKEPKIGVSGVIEKNKLQIDCAKNIYISHPI</sequence>
<name>A0ABN7XGG7_GIGMA</name>
<dbReference type="EMBL" id="CAJVQB010132461">
    <property type="protein sequence ID" value="CAG8854037.1"/>
    <property type="molecule type" value="Genomic_DNA"/>
</dbReference>
<keyword evidence="2" id="KW-1185">Reference proteome</keyword>
<dbReference type="Proteomes" id="UP000789901">
    <property type="component" value="Unassembled WGS sequence"/>
</dbReference>
<evidence type="ECO:0000313" key="2">
    <source>
        <dbReference type="Proteomes" id="UP000789901"/>
    </source>
</evidence>
<gene>
    <name evidence="1" type="ORF">GMARGA_LOCUS42858</name>
</gene>
<organism evidence="1 2">
    <name type="scientific">Gigaspora margarita</name>
    <dbReference type="NCBI Taxonomy" id="4874"/>
    <lineage>
        <taxon>Eukaryota</taxon>
        <taxon>Fungi</taxon>
        <taxon>Fungi incertae sedis</taxon>
        <taxon>Mucoromycota</taxon>
        <taxon>Glomeromycotina</taxon>
        <taxon>Glomeromycetes</taxon>
        <taxon>Diversisporales</taxon>
        <taxon>Gigasporaceae</taxon>
        <taxon>Gigaspora</taxon>
    </lineage>
</organism>
<feature type="non-terminal residue" evidence="1">
    <location>
        <position position="1"/>
    </location>
</feature>
<evidence type="ECO:0000313" key="1">
    <source>
        <dbReference type="EMBL" id="CAG8854037.1"/>
    </source>
</evidence>
<accession>A0ABN7XGG7</accession>